<organism evidence="8">
    <name type="scientific">Fagus sylvatica</name>
    <name type="common">Beechnut</name>
    <dbReference type="NCBI Taxonomy" id="28930"/>
    <lineage>
        <taxon>Eukaryota</taxon>
        <taxon>Viridiplantae</taxon>
        <taxon>Streptophyta</taxon>
        <taxon>Embryophyta</taxon>
        <taxon>Tracheophyta</taxon>
        <taxon>Spermatophyta</taxon>
        <taxon>Magnoliopsida</taxon>
        <taxon>eudicotyledons</taxon>
        <taxon>Gunneridae</taxon>
        <taxon>Pentapetalae</taxon>
        <taxon>rosids</taxon>
        <taxon>fabids</taxon>
        <taxon>Fagales</taxon>
        <taxon>Fagaceae</taxon>
        <taxon>Fagus</taxon>
    </lineage>
</organism>
<dbReference type="InterPro" id="IPR012864">
    <property type="entry name" value="PCO/ADO"/>
</dbReference>
<dbReference type="CDD" id="cd20289">
    <property type="entry name" value="cupin_ADO"/>
    <property type="match status" value="1"/>
</dbReference>
<dbReference type="EMBL" id="OIVN01003310">
    <property type="protein sequence ID" value="SPD10203.1"/>
    <property type="molecule type" value="Genomic_DNA"/>
</dbReference>
<dbReference type="Gene3D" id="2.60.120.10">
    <property type="entry name" value="Jelly Rolls"/>
    <property type="match status" value="1"/>
</dbReference>
<evidence type="ECO:0000256" key="3">
    <source>
        <dbReference type="ARBA" id="ARBA00013133"/>
    </source>
</evidence>
<dbReference type="SUPFAM" id="SSF51182">
    <property type="entry name" value="RmlC-like cupins"/>
    <property type="match status" value="1"/>
</dbReference>
<dbReference type="PANTHER" id="PTHR22966">
    <property type="entry name" value="2-AMINOETHANETHIOL DIOXYGENASE"/>
    <property type="match status" value="1"/>
</dbReference>
<keyword evidence="4" id="KW-0479">Metal-binding</keyword>
<proteinExistence type="inferred from homology"/>
<dbReference type="EC" id="1.13.11.20" evidence="3"/>
<dbReference type="GO" id="GO:0046872">
    <property type="term" value="F:metal ion binding"/>
    <property type="evidence" value="ECO:0007669"/>
    <property type="project" value="UniProtKB-KW"/>
</dbReference>
<gene>
    <name evidence="8" type="ORF">FSB_LOCUS38085</name>
</gene>
<protein>
    <recommendedName>
        <fullName evidence="3">cysteine dioxygenase</fullName>
        <ecNumber evidence="3">1.13.11.20</ecNumber>
    </recommendedName>
</protein>
<dbReference type="AlphaFoldDB" id="A0A2N9HEN0"/>
<dbReference type="Pfam" id="PF07847">
    <property type="entry name" value="PCO_ADO"/>
    <property type="match status" value="1"/>
</dbReference>
<dbReference type="InterPro" id="IPR011051">
    <property type="entry name" value="RmlC_Cupin_sf"/>
</dbReference>
<accession>A0A2N9HEN0</accession>
<comment type="cofactor">
    <cofactor evidence="1">
        <name>Fe(2+)</name>
        <dbReference type="ChEBI" id="CHEBI:29033"/>
    </cofactor>
</comment>
<sequence length="250" mass="28003">MEVERGRERIGHVNRVGYMKKVIKKRKHTRKIKQVEQVVPVALQDLFVSCQDVFKGPGTVPAPQDVHKLCTIIDNMKPEDVGLSSELQFFQPTNMLCIFFIPATGVIPLHNHPEMTVFSKLLLGTMHIKSYDLVDPVNLEGSEPSSQQSSRSPCDTSVLYPKTGGNIHAFTAITPCAVLDVMGPPYSKEDGRDCSYYKDYPYTNTASNGETEVTIEDSDSYGWLEEIEMPENSQMDGIEYLGPQIIDPRC</sequence>
<evidence type="ECO:0000256" key="2">
    <source>
        <dbReference type="ARBA" id="ARBA00006622"/>
    </source>
</evidence>
<dbReference type="GO" id="GO:0017172">
    <property type="term" value="F:cysteine dioxygenase activity"/>
    <property type="evidence" value="ECO:0007669"/>
    <property type="project" value="UniProtKB-EC"/>
</dbReference>
<keyword evidence="5" id="KW-0560">Oxidoreductase</keyword>
<evidence type="ECO:0000256" key="1">
    <source>
        <dbReference type="ARBA" id="ARBA00001954"/>
    </source>
</evidence>
<name>A0A2N9HEN0_FAGSY</name>
<comment type="similarity">
    <text evidence="2">Belongs to the cysteine dioxygenase family.</text>
</comment>
<evidence type="ECO:0000256" key="7">
    <source>
        <dbReference type="ARBA" id="ARBA00024284"/>
    </source>
</evidence>
<dbReference type="InterPro" id="IPR014710">
    <property type="entry name" value="RmlC-like_jellyroll"/>
</dbReference>
<evidence type="ECO:0000256" key="6">
    <source>
        <dbReference type="ARBA" id="ARBA00023004"/>
    </source>
</evidence>
<comment type="catalytic activity">
    <reaction evidence="7">
        <text>L-cysteine + O2 = 3-sulfino-L-alanine + H(+)</text>
        <dbReference type="Rhea" id="RHEA:20441"/>
        <dbReference type="ChEBI" id="CHEBI:15378"/>
        <dbReference type="ChEBI" id="CHEBI:15379"/>
        <dbReference type="ChEBI" id="CHEBI:35235"/>
        <dbReference type="ChEBI" id="CHEBI:61085"/>
        <dbReference type="EC" id="1.13.11.20"/>
    </reaction>
    <physiologicalReaction direction="left-to-right" evidence="7">
        <dbReference type="Rhea" id="RHEA:20442"/>
    </physiologicalReaction>
</comment>
<dbReference type="GO" id="GO:0070483">
    <property type="term" value="P:detection of hypoxia"/>
    <property type="evidence" value="ECO:0007669"/>
    <property type="project" value="UniProtKB-ARBA"/>
</dbReference>
<reference evidence="8" key="1">
    <citation type="submission" date="2018-02" db="EMBL/GenBank/DDBJ databases">
        <authorList>
            <person name="Cohen D.B."/>
            <person name="Kent A.D."/>
        </authorList>
    </citation>
    <scope>NUCLEOTIDE SEQUENCE</scope>
</reference>
<keyword evidence="6" id="KW-0408">Iron</keyword>
<evidence type="ECO:0000256" key="5">
    <source>
        <dbReference type="ARBA" id="ARBA00023002"/>
    </source>
</evidence>
<evidence type="ECO:0000313" key="8">
    <source>
        <dbReference type="EMBL" id="SPD10203.1"/>
    </source>
</evidence>
<dbReference type="PANTHER" id="PTHR22966:SF63">
    <property type="entry name" value="CYSTEINE DIOXYGENASE"/>
    <property type="match status" value="1"/>
</dbReference>
<evidence type="ECO:0000256" key="4">
    <source>
        <dbReference type="ARBA" id="ARBA00022723"/>
    </source>
</evidence>